<gene>
    <name evidence="3" type="ORF">ABOM_008212</name>
</gene>
<name>A0A1F7ZUG5_9EURO</name>
<reference evidence="3 4" key="1">
    <citation type="journal article" date="2016" name="Genome Biol. Evol.">
        <title>Draft genome sequence of an aflatoxigenic Aspergillus species, A. bombycis.</title>
        <authorList>
            <person name="Moore G.G."/>
            <person name="Mack B.M."/>
            <person name="Beltz S.B."/>
            <person name="Gilbert M.K."/>
        </authorList>
    </citation>
    <scope>NUCLEOTIDE SEQUENCE [LARGE SCALE GENOMIC DNA]</scope>
    <source>
        <strain evidence="4">NRRL 26010</strain>
    </source>
</reference>
<dbReference type="InterPro" id="IPR055915">
    <property type="entry name" value="DUF7492"/>
</dbReference>
<dbReference type="GeneID" id="34451602"/>
<evidence type="ECO:0000259" key="2">
    <source>
        <dbReference type="Pfam" id="PF24320"/>
    </source>
</evidence>
<dbReference type="OrthoDB" id="64281at2759"/>
<feature type="domain" description="DUF7492" evidence="2">
    <location>
        <begin position="25"/>
        <end position="283"/>
    </location>
</feature>
<dbReference type="AlphaFoldDB" id="A0A1F7ZUG5"/>
<evidence type="ECO:0000313" key="4">
    <source>
        <dbReference type="Proteomes" id="UP000179179"/>
    </source>
</evidence>
<protein>
    <recommendedName>
        <fullName evidence="2">DUF7492 domain-containing protein</fullName>
    </recommendedName>
</protein>
<dbReference type="Proteomes" id="UP000179179">
    <property type="component" value="Unassembled WGS sequence"/>
</dbReference>
<dbReference type="Pfam" id="PF24320">
    <property type="entry name" value="DUF7492"/>
    <property type="match status" value="1"/>
</dbReference>
<evidence type="ECO:0000313" key="3">
    <source>
        <dbReference type="EMBL" id="OGM43092.1"/>
    </source>
</evidence>
<sequence length="379" mass="40754">MDFKLSTWRSSLGLLSLLFLTPPVVAHSWVEQLMVIAPNGTFVGSPGYSRGNVLRSDPGYSDTKMQYLVPDGRNELLPTDLLCKNTQQQQEQSEGSPRLQASAGAAIALRYQENGHVTQPGNQLGKPENRGTVYVYGTTEPKKDEKIMDVHKVWNKEGTGGDKRGVLLATRNFDDGRCYQVNGDSISKQRQAKFPHTADQLMGVNLWCQSDIALPSNAPSGKPYTLYWVWDWPTRPGADPNLPKGKQEIYTTCIDVDVVANARAQSHMAASYVNDQSLNNAAIPAQLADIFGSGASSGSAQSSPIVGVPTVPSGPGTVASSSSQAVIRSSTSWYSPTVVATPTSLVQDPMVPQRVATVTSFVTMMKTVFPGCSASASPQ</sequence>
<comment type="caution">
    <text evidence="3">The sequence shown here is derived from an EMBL/GenBank/DDBJ whole genome shotgun (WGS) entry which is preliminary data.</text>
</comment>
<keyword evidence="1" id="KW-0732">Signal</keyword>
<accession>A0A1F7ZUG5</accession>
<keyword evidence="4" id="KW-1185">Reference proteome</keyword>
<dbReference type="STRING" id="109264.A0A1F7ZUG5"/>
<evidence type="ECO:0000256" key="1">
    <source>
        <dbReference type="SAM" id="SignalP"/>
    </source>
</evidence>
<dbReference type="EMBL" id="LYCR01000076">
    <property type="protein sequence ID" value="OGM43092.1"/>
    <property type="molecule type" value="Genomic_DNA"/>
</dbReference>
<feature type="signal peptide" evidence="1">
    <location>
        <begin position="1"/>
        <end position="26"/>
    </location>
</feature>
<organism evidence="3 4">
    <name type="scientific">Aspergillus bombycis</name>
    <dbReference type="NCBI Taxonomy" id="109264"/>
    <lineage>
        <taxon>Eukaryota</taxon>
        <taxon>Fungi</taxon>
        <taxon>Dikarya</taxon>
        <taxon>Ascomycota</taxon>
        <taxon>Pezizomycotina</taxon>
        <taxon>Eurotiomycetes</taxon>
        <taxon>Eurotiomycetidae</taxon>
        <taxon>Eurotiales</taxon>
        <taxon>Aspergillaceae</taxon>
        <taxon>Aspergillus</taxon>
    </lineage>
</organism>
<dbReference type="RefSeq" id="XP_022386809.1">
    <property type="nucleotide sequence ID" value="XM_022535341.1"/>
</dbReference>
<proteinExistence type="predicted"/>
<feature type="chain" id="PRO_5009534206" description="DUF7492 domain-containing protein" evidence="1">
    <location>
        <begin position="27"/>
        <end position="379"/>
    </location>
</feature>